<feature type="compositionally biased region" description="Polar residues" evidence="1">
    <location>
        <begin position="39"/>
        <end position="48"/>
    </location>
</feature>
<dbReference type="Pfam" id="PF05069">
    <property type="entry name" value="Phage_tail_S"/>
    <property type="match status" value="1"/>
</dbReference>
<feature type="compositionally biased region" description="Basic residues" evidence="1">
    <location>
        <begin position="55"/>
        <end position="67"/>
    </location>
</feature>
<accession>B0VUM6</accession>
<organism evidence="2 3">
    <name type="scientific">Acinetobacter baumannii (strain SDF)</name>
    <dbReference type="NCBI Taxonomy" id="509170"/>
    <lineage>
        <taxon>Bacteria</taxon>
        <taxon>Pseudomonadati</taxon>
        <taxon>Pseudomonadota</taxon>
        <taxon>Gammaproteobacteria</taxon>
        <taxon>Moraxellales</taxon>
        <taxon>Moraxellaceae</taxon>
        <taxon>Acinetobacter</taxon>
        <taxon>Acinetobacter calcoaceticus/baumannii complex</taxon>
    </lineage>
</organism>
<gene>
    <name evidence="2" type="ordered locus">ABSDF2789</name>
</gene>
<reference evidence="2 3" key="1">
    <citation type="journal article" date="2008" name="PLoS ONE">
        <title>Comparative analysis of Acinetobacters: three genomes for three lifestyles.</title>
        <authorList>
            <person name="Vallenet D."/>
            <person name="Nordmann P."/>
            <person name="Barbe V."/>
            <person name="Poirel L."/>
            <person name="Mangenot S."/>
            <person name="Bataille E."/>
            <person name="Dossat C."/>
            <person name="Gas S."/>
            <person name="Kreimeyer A."/>
            <person name="Lenoble P."/>
            <person name="Oztas S."/>
            <person name="Poulain J."/>
            <person name="Segurens B."/>
            <person name="Robert C."/>
            <person name="Abergel C."/>
            <person name="Claverie J.M."/>
            <person name="Raoult D."/>
            <person name="Medigue C."/>
            <person name="Weissenbach J."/>
            <person name="Cruveiller S."/>
        </authorList>
    </citation>
    <scope>NUCLEOTIDE SEQUENCE [LARGE SCALE GENOMIC DNA]</scope>
    <source>
        <strain evidence="2 3">SDF</strain>
    </source>
</reference>
<evidence type="ECO:0000313" key="2">
    <source>
        <dbReference type="EMBL" id="CAP02088.1"/>
    </source>
</evidence>
<name>B0VUM6_ACIBS</name>
<dbReference type="InterPro" id="IPR006522">
    <property type="entry name" value="Phage_virion_morphogenesis"/>
</dbReference>
<evidence type="ECO:0000313" key="3">
    <source>
        <dbReference type="Proteomes" id="UP000001741"/>
    </source>
</evidence>
<sequence length="153" mass="17667">MADMKALVDHLGILLNQLSDKEKRKLSMEIGRKLRRSQSTRISNQKNPDGSPYQPRKKQKIRDKKGHIKNKMFTRIKMARFMKVKQEPNGASVGFLGNVAFIAQVHQLGLRDRVHRRKNSPVVKYPARELLGFTSEEIEMIENDVLSHFSKIS</sequence>
<dbReference type="EMBL" id="CU468230">
    <property type="protein sequence ID" value="CAP02088.1"/>
    <property type="molecule type" value="Genomic_DNA"/>
</dbReference>
<dbReference type="BioCyc" id="ABAU509170:GCL9-2292-MONOMER"/>
<evidence type="ECO:0000256" key="1">
    <source>
        <dbReference type="SAM" id="MobiDB-lite"/>
    </source>
</evidence>
<dbReference type="NCBIfam" id="TIGR01635">
    <property type="entry name" value="tail_comp_S"/>
    <property type="match status" value="1"/>
</dbReference>
<proteinExistence type="predicted"/>
<dbReference type="HOGENOM" id="CLU_112412_1_0_6"/>
<dbReference type="AlphaFoldDB" id="B0VUM6"/>
<feature type="region of interest" description="Disordered" evidence="1">
    <location>
        <begin position="32"/>
        <end position="67"/>
    </location>
</feature>
<protein>
    <submittedName>
        <fullName evidence="2">Phage-related tail completion protein (GPS-like)</fullName>
    </submittedName>
</protein>
<dbReference type="KEGG" id="abm:ABSDF2789"/>
<dbReference type="Proteomes" id="UP000001741">
    <property type="component" value="Chromosome"/>
</dbReference>